<gene>
    <name evidence="14" type="primary">bla</name>
    <name evidence="14" type="ORF">H0E84_12935</name>
</gene>
<dbReference type="InterPro" id="IPR001018">
    <property type="entry name" value="Beta-lactamase_class-B_CS"/>
</dbReference>
<evidence type="ECO:0000256" key="2">
    <source>
        <dbReference type="ARBA" id="ARBA00001947"/>
    </source>
</evidence>
<keyword evidence="15" id="KW-1185">Reference proteome</keyword>
<comment type="caution">
    <text evidence="14">The sequence shown here is derived from an EMBL/GenBank/DDBJ whole genome shotgun (WGS) entry which is preliminary data.</text>
</comment>
<keyword evidence="6" id="KW-0479">Metal-binding</keyword>
<keyword evidence="10" id="KW-0862">Zinc</keyword>
<feature type="domain" description="Metallo-beta-lactamase" evidence="13">
    <location>
        <begin position="61"/>
        <end position="249"/>
    </location>
</feature>
<evidence type="ECO:0000313" key="15">
    <source>
        <dbReference type="Proteomes" id="UP000578091"/>
    </source>
</evidence>
<evidence type="ECO:0000256" key="1">
    <source>
        <dbReference type="ARBA" id="ARBA00001526"/>
    </source>
</evidence>
<proteinExistence type="inferred from homology"/>
<accession>A0A853JFA6</accession>
<dbReference type="PANTHER" id="PTHR42951:SF17">
    <property type="entry name" value="METALLO-BETA-LACTAMASE DOMAIN-CONTAINING PROTEIN"/>
    <property type="match status" value="1"/>
</dbReference>
<feature type="chain" id="PRO_5032535165" description="beta-lactamase" evidence="12">
    <location>
        <begin position="24"/>
        <end position="294"/>
    </location>
</feature>
<dbReference type="RefSeq" id="WP_180679059.1">
    <property type="nucleotide sequence ID" value="NZ_JACCKA010000073.1"/>
</dbReference>
<dbReference type="InterPro" id="IPR050855">
    <property type="entry name" value="NDM-1-like"/>
</dbReference>
<dbReference type="NCBIfam" id="NF012229">
    <property type="entry name" value="bla_class_B_core"/>
    <property type="match status" value="1"/>
</dbReference>
<sequence>MGTKARAAVAAVAIGAAASTAYAQEATPLPQLQAYEVRAAWRQPVAPLRIAERTWQIGTAGLSAILLKGSDGAILIDGGMPQAADHLLANLQALGLAPSDLKLILHSHAHADHVGPLAALRRATGASVLSNAESARLLAQGGADDIHFGDHLLYPPVHVDRVLQDGENVVLGDLRLRVHFTPGHTPGSMSWTWDDRRDGRRLRIAYVDSLSAPDYRLLDNPRYPRIVDAYRATFATVRALPCDLLMTPHPDASGWRFQADAATQPTPVDCRGYAEAAEARLEAQLAAERGETER</sequence>
<dbReference type="GO" id="GO:0017001">
    <property type="term" value="P:antibiotic catabolic process"/>
    <property type="evidence" value="ECO:0007669"/>
    <property type="project" value="InterPro"/>
</dbReference>
<dbReference type="NCBIfam" id="NF033105">
    <property type="entry name" value="bla_subclass_B3"/>
    <property type="match status" value="1"/>
</dbReference>
<evidence type="ECO:0000256" key="3">
    <source>
        <dbReference type="ARBA" id="ARBA00004418"/>
    </source>
</evidence>
<evidence type="ECO:0000259" key="13">
    <source>
        <dbReference type="SMART" id="SM00849"/>
    </source>
</evidence>
<keyword evidence="7 12" id="KW-0732">Signal</keyword>
<keyword evidence="8" id="KW-0574">Periplasm</keyword>
<dbReference type="GO" id="GO:0042597">
    <property type="term" value="C:periplasmic space"/>
    <property type="evidence" value="ECO:0007669"/>
    <property type="project" value="UniProtKB-SubCell"/>
</dbReference>
<evidence type="ECO:0000256" key="7">
    <source>
        <dbReference type="ARBA" id="ARBA00022729"/>
    </source>
</evidence>
<dbReference type="SUPFAM" id="SSF56281">
    <property type="entry name" value="Metallo-hydrolase/oxidoreductase"/>
    <property type="match status" value="1"/>
</dbReference>
<dbReference type="InterPro" id="IPR001279">
    <property type="entry name" value="Metallo-B-lactamas"/>
</dbReference>
<keyword evidence="9" id="KW-0378">Hydrolase</keyword>
<evidence type="ECO:0000256" key="10">
    <source>
        <dbReference type="ARBA" id="ARBA00022833"/>
    </source>
</evidence>
<dbReference type="GO" id="GO:0008270">
    <property type="term" value="F:zinc ion binding"/>
    <property type="evidence" value="ECO:0007669"/>
    <property type="project" value="InterPro"/>
</dbReference>
<comment type="similarity">
    <text evidence="4">Belongs to the metallo-beta-lactamase superfamily. Class-B beta-lactamase family.</text>
</comment>
<comment type="cofactor">
    <cofactor evidence="2">
        <name>Zn(2+)</name>
        <dbReference type="ChEBI" id="CHEBI:29105"/>
    </cofactor>
</comment>
<feature type="signal peptide" evidence="12">
    <location>
        <begin position="1"/>
        <end position="23"/>
    </location>
</feature>
<comment type="subcellular location">
    <subcellularLocation>
        <location evidence="3">Periplasm</location>
    </subcellularLocation>
</comment>
<evidence type="ECO:0000256" key="8">
    <source>
        <dbReference type="ARBA" id="ARBA00022764"/>
    </source>
</evidence>
<protein>
    <recommendedName>
        <fullName evidence="5">beta-lactamase</fullName>
        <ecNumber evidence="5">3.5.2.6</ecNumber>
    </recommendedName>
</protein>
<comment type="catalytic activity">
    <reaction evidence="1">
        <text>a beta-lactam + H2O = a substituted beta-amino acid</text>
        <dbReference type="Rhea" id="RHEA:20401"/>
        <dbReference type="ChEBI" id="CHEBI:15377"/>
        <dbReference type="ChEBI" id="CHEBI:35627"/>
        <dbReference type="ChEBI" id="CHEBI:140347"/>
        <dbReference type="EC" id="3.5.2.6"/>
    </reaction>
</comment>
<evidence type="ECO:0000256" key="11">
    <source>
        <dbReference type="ARBA" id="ARBA00023251"/>
    </source>
</evidence>
<dbReference type="SMART" id="SM00849">
    <property type="entry name" value="Lactamase_B"/>
    <property type="match status" value="1"/>
</dbReference>
<dbReference type="EMBL" id="JACCKA010000073">
    <property type="protein sequence ID" value="NZA27289.1"/>
    <property type="molecule type" value="Genomic_DNA"/>
</dbReference>
<evidence type="ECO:0000256" key="12">
    <source>
        <dbReference type="SAM" id="SignalP"/>
    </source>
</evidence>
<evidence type="ECO:0000256" key="6">
    <source>
        <dbReference type="ARBA" id="ARBA00022723"/>
    </source>
</evidence>
<dbReference type="Gene3D" id="3.60.15.10">
    <property type="entry name" value="Ribonuclease Z/Hydroxyacylglutathione hydrolase-like"/>
    <property type="match status" value="1"/>
</dbReference>
<name>A0A853JFA6_9GAMM</name>
<dbReference type="EC" id="3.5.2.6" evidence="5"/>
<evidence type="ECO:0000256" key="4">
    <source>
        <dbReference type="ARBA" id="ARBA00005250"/>
    </source>
</evidence>
<dbReference type="PANTHER" id="PTHR42951">
    <property type="entry name" value="METALLO-BETA-LACTAMASE DOMAIN-CONTAINING"/>
    <property type="match status" value="1"/>
</dbReference>
<dbReference type="AlphaFoldDB" id="A0A853JFA6"/>
<reference evidence="14 15" key="1">
    <citation type="submission" date="2020-07" db="EMBL/GenBank/DDBJ databases">
        <title>Luteimonas sp. SJ-92.</title>
        <authorList>
            <person name="Huang X.-X."/>
            <person name="Xu L."/>
            <person name="Sun J.-Q."/>
        </authorList>
    </citation>
    <scope>NUCLEOTIDE SEQUENCE [LARGE SCALE GENOMIC DNA]</scope>
    <source>
        <strain evidence="14 15">SJ-92</strain>
    </source>
</reference>
<dbReference type="Proteomes" id="UP000578091">
    <property type="component" value="Unassembled WGS sequence"/>
</dbReference>
<evidence type="ECO:0000256" key="9">
    <source>
        <dbReference type="ARBA" id="ARBA00022801"/>
    </source>
</evidence>
<evidence type="ECO:0000256" key="5">
    <source>
        <dbReference type="ARBA" id="ARBA00012865"/>
    </source>
</evidence>
<dbReference type="InterPro" id="IPR036866">
    <property type="entry name" value="RibonucZ/Hydroxyglut_hydro"/>
</dbReference>
<dbReference type="GO" id="GO:0046677">
    <property type="term" value="P:response to antibiotic"/>
    <property type="evidence" value="ECO:0007669"/>
    <property type="project" value="UniProtKB-KW"/>
</dbReference>
<evidence type="ECO:0000313" key="14">
    <source>
        <dbReference type="EMBL" id="NZA27289.1"/>
    </source>
</evidence>
<dbReference type="GO" id="GO:0008800">
    <property type="term" value="F:beta-lactamase activity"/>
    <property type="evidence" value="ECO:0007669"/>
    <property type="project" value="UniProtKB-EC"/>
</dbReference>
<organism evidence="14 15">
    <name type="scientific">Luteimonas salinisoli</name>
    <dbReference type="NCBI Taxonomy" id="2752307"/>
    <lineage>
        <taxon>Bacteria</taxon>
        <taxon>Pseudomonadati</taxon>
        <taxon>Pseudomonadota</taxon>
        <taxon>Gammaproteobacteria</taxon>
        <taxon>Lysobacterales</taxon>
        <taxon>Lysobacteraceae</taxon>
        <taxon>Luteimonas</taxon>
    </lineage>
</organism>
<keyword evidence="11" id="KW-0046">Antibiotic resistance</keyword>
<dbReference type="PROSITE" id="PS00743">
    <property type="entry name" value="BETA_LACTAMASE_B_1"/>
    <property type="match status" value="1"/>
</dbReference>
<dbReference type="Pfam" id="PF00753">
    <property type="entry name" value="Lactamase_B"/>
    <property type="match status" value="1"/>
</dbReference>